<protein>
    <submittedName>
        <fullName evidence="4">Uncharacterized protein</fullName>
    </submittedName>
</protein>
<dbReference type="Proteomes" id="UP000002605">
    <property type="component" value="Chromosome 7"/>
</dbReference>
<keyword evidence="2" id="KW-0732">Signal</keyword>
<dbReference type="AlphaFoldDB" id="B9WJS6"/>
<dbReference type="GeneID" id="8049214"/>
<evidence type="ECO:0000256" key="1">
    <source>
        <dbReference type="SAM" id="MobiDB-lite"/>
    </source>
</evidence>
<dbReference type="VEuPathDB" id="FungiDB:CD36_73100"/>
<evidence type="ECO:0000256" key="2">
    <source>
        <dbReference type="SAM" id="SignalP"/>
    </source>
</evidence>
<dbReference type="EMBL" id="FM992694">
    <property type="protein sequence ID" value="CAX40860.1"/>
    <property type="molecule type" value="Genomic_DNA"/>
</dbReference>
<gene>
    <name evidence="3" type="ordered locus">Cd36_73100</name>
    <name evidence="4" type="ORF">CD36_73100</name>
</gene>
<feature type="chain" id="PRO_5002894233" evidence="2">
    <location>
        <begin position="20"/>
        <end position="794"/>
    </location>
</feature>
<organism evidence="4 5">
    <name type="scientific">Candida dubliniensis (strain CD36 / ATCC MYA-646 / CBS 7987 / NCPF 3949 / NRRL Y-17841)</name>
    <name type="common">Yeast</name>
    <dbReference type="NCBI Taxonomy" id="573826"/>
    <lineage>
        <taxon>Eukaryota</taxon>
        <taxon>Fungi</taxon>
        <taxon>Dikarya</taxon>
        <taxon>Ascomycota</taxon>
        <taxon>Saccharomycotina</taxon>
        <taxon>Pichiomycetes</taxon>
        <taxon>Debaryomycetaceae</taxon>
        <taxon>Candida/Lodderomyces clade</taxon>
        <taxon>Candida</taxon>
    </lineage>
</organism>
<reference evidence="4 5" key="1">
    <citation type="journal article" date="2009" name="Genome Res.">
        <title>Comparative genomics of the fungal pathogens Candida dubliniensis and Candida albicans.</title>
        <authorList>
            <person name="Jackson A.P."/>
            <person name="Gamble J.A."/>
            <person name="Yeomans T."/>
            <person name="Moran G.P."/>
            <person name="Saunders D."/>
            <person name="Harris D."/>
            <person name="Aslett M."/>
            <person name="Barrell J.F."/>
            <person name="Butler G."/>
            <person name="Citiulo F."/>
            <person name="Coleman D.C."/>
            <person name="de Groot P.W.J."/>
            <person name="Goodwin T.J."/>
            <person name="Quail M.A."/>
            <person name="McQuillan J."/>
            <person name="Munro C.A."/>
            <person name="Pain A."/>
            <person name="Poulter R.T."/>
            <person name="Rajandream M.A."/>
            <person name="Renauld H."/>
            <person name="Spiering M.J."/>
            <person name="Tivey A."/>
            <person name="Gow N.A.R."/>
            <person name="Barrell B."/>
            <person name="Sullivan D.J."/>
            <person name="Berriman M."/>
        </authorList>
    </citation>
    <scope>NUCLEOTIDE SEQUENCE [LARGE SCALE GENOMIC DNA]</scope>
    <source>
        <strain evidence="5">CD36 / ATCC MYA-646 / CBS 7987 / NCPF 3949 / NRRL Y-17841</strain>
    </source>
</reference>
<keyword evidence="5" id="KW-1185">Reference proteome</keyword>
<proteinExistence type="predicted"/>
<dbReference type="RefSeq" id="XP_002421521.1">
    <property type="nucleotide sequence ID" value="XM_002421476.1"/>
</dbReference>
<evidence type="ECO:0000313" key="5">
    <source>
        <dbReference type="Proteomes" id="UP000002605"/>
    </source>
</evidence>
<evidence type="ECO:0000313" key="4">
    <source>
        <dbReference type="EMBL" id="CAX40860.1"/>
    </source>
</evidence>
<name>B9WJS6_CANDC</name>
<dbReference type="CGD" id="CAL0000169365">
    <property type="gene designation" value="Cd36_73100"/>
</dbReference>
<accession>B9WJS6</accession>
<sequence>MLISYLLLLFFYAIIGSSAQEIVYTTRIHTMFTTYCPTPTQQQHSYEPDSESAASSIDIQDSATTIASSTGYWPTYSSVPTYIHDEGDVLYNVSFENADDNFYVNYFVNCSMDNEYPFYDFTKQVCGNGSIIGWNNTSWNNTVKREGEPELAGDVNSENSKSEAKKVQNEFKSTLGDDIKKLLSDNKFVGGLSTYMSIYHAAFDRDSEHVRIELIRFDNIFRDAWTTFWKANNHKKYDKHRKSHKNWACASPSDGQDIQPITRAIAYMYIVAMPIPHYVFSNVYSDALNYLKENQDSIYDYTCIKDDEREWMDNLLEDTTALENHVSYFLNLYKAYSDLYGEPPNNDKRIVWGWGGARTDINIDKIDNDTQDLLDSGKILGISALAGASIWSVFGLVSNNAASLASTSFDDLVEEVSKSNPKTHTQSSATTKHSSSTTSSSSSSSSTCTDYFLETDEAYPNLASDGSISKQDDDENDEYLQNTKRDDTVKDGRKISQMCGTKDSDSDYETCMKTLSAHTVWVNTKNNKVYGKTEFGTFNDIKKDDFHEYTPDIYYKDTNGERLPVYIVNQQGRSPGVACNALKFIANNFQSTKYFNGTTSIEGSEKTEIRLNILTMSKGTYLKRNKVIAKYSCGNTDNDKMAEKYNTVGMRWEKDEFPPSSMNQIVTDAKNISVTCVPFYDNQLDGCQLKRFYDGTKSSEKSKNKKQCVRNHPREIKEGVFVNEKNNRVFPGMIIEGNCVGTDYSEYIPNGEKKRETVAIKEGTRVAVLVNVMDHENKPIDCTKYEEGSKYNSD</sequence>
<feature type="compositionally biased region" description="Low complexity" evidence="1">
    <location>
        <begin position="423"/>
        <end position="446"/>
    </location>
</feature>
<feature type="signal peptide" evidence="2">
    <location>
        <begin position="1"/>
        <end position="19"/>
    </location>
</feature>
<dbReference type="OrthoDB" id="73875at2759"/>
<feature type="region of interest" description="Disordered" evidence="1">
    <location>
        <begin position="417"/>
        <end position="446"/>
    </location>
</feature>
<evidence type="ECO:0000313" key="3">
    <source>
        <dbReference type="CGD" id="CAL0000169365"/>
    </source>
</evidence>
<dbReference type="KEGG" id="cdu:CD36_73100"/>
<dbReference type="HOGENOM" id="CLU_353728_0_0_1"/>